<feature type="compositionally biased region" description="Gly residues" evidence="4">
    <location>
        <begin position="125"/>
        <end position="134"/>
    </location>
</feature>
<reference evidence="6" key="1">
    <citation type="journal article" date="2019" name="Int. J. Syst. Evol. Microbiol.">
        <title>The Global Catalogue of Microorganisms (GCM) 10K type strain sequencing project: providing services to taxonomists for standard genome sequencing and annotation.</title>
        <authorList>
            <consortium name="The Broad Institute Genomics Platform"/>
            <consortium name="The Broad Institute Genome Sequencing Center for Infectious Disease"/>
            <person name="Wu L."/>
            <person name="Ma J."/>
        </authorList>
    </citation>
    <scope>NUCLEOTIDE SEQUENCE [LARGE SCALE GENOMIC DNA]</scope>
    <source>
        <strain evidence="6">CCUG 49018</strain>
    </source>
</reference>
<accession>A0ABW3VBL3</accession>
<dbReference type="PROSITE" id="PS50935">
    <property type="entry name" value="SSB"/>
    <property type="match status" value="1"/>
</dbReference>
<keyword evidence="1 2" id="KW-0238">DNA-binding</keyword>
<dbReference type="Gene3D" id="2.40.50.140">
    <property type="entry name" value="Nucleic acid-binding proteins"/>
    <property type="match status" value="1"/>
</dbReference>
<evidence type="ECO:0000256" key="4">
    <source>
        <dbReference type="SAM" id="MobiDB-lite"/>
    </source>
</evidence>
<keyword evidence="6" id="KW-1185">Reference proteome</keyword>
<evidence type="ECO:0000256" key="3">
    <source>
        <dbReference type="RuleBase" id="RU000524"/>
    </source>
</evidence>
<dbReference type="NCBIfam" id="TIGR00621">
    <property type="entry name" value="ssb"/>
    <property type="match status" value="1"/>
</dbReference>
<dbReference type="SUPFAM" id="SSF50249">
    <property type="entry name" value="Nucleic acid-binding proteins"/>
    <property type="match status" value="1"/>
</dbReference>
<dbReference type="EMBL" id="JBHTMB010000009">
    <property type="protein sequence ID" value="MFD1231960.1"/>
    <property type="molecule type" value="Genomic_DNA"/>
</dbReference>
<dbReference type="Pfam" id="PF00436">
    <property type="entry name" value="SSB"/>
    <property type="match status" value="1"/>
</dbReference>
<protein>
    <recommendedName>
        <fullName evidence="3">Single-stranded DNA-binding protein</fullName>
    </recommendedName>
</protein>
<dbReference type="PANTHER" id="PTHR10302:SF27">
    <property type="entry name" value="SINGLE-STRANDED DNA-BINDING PROTEIN"/>
    <property type="match status" value="1"/>
</dbReference>
<dbReference type="InterPro" id="IPR011344">
    <property type="entry name" value="ssDNA-bd"/>
</dbReference>
<feature type="region of interest" description="Disordered" evidence="4">
    <location>
        <begin position="122"/>
        <end position="185"/>
    </location>
</feature>
<proteinExistence type="predicted"/>
<dbReference type="RefSeq" id="WP_339121639.1">
    <property type="nucleotide sequence ID" value="NZ_BAABKS010000007.1"/>
</dbReference>
<dbReference type="Proteomes" id="UP001597182">
    <property type="component" value="Unassembled WGS sequence"/>
</dbReference>
<evidence type="ECO:0000313" key="5">
    <source>
        <dbReference type="EMBL" id="MFD1231960.1"/>
    </source>
</evidence>
<dbReference type="InterPro" id="IPR000424">
    <property type="entry name" value="Primosome_PriB/ssb"/>
</dbReference>
<comment type="caution">
    <text evidence="5">The sequence shown here is derived from an EMBL/GenBank/DDBJ whole genome shotgun (WGS) entry which is preliminary data.</text>
</comment>
<dbReference type="PANTHER" id="PTHR10302">
    <property type="entry name" value="SINGLE-STRANDED DNA-BINDING PROTEIN"/>
    <property type="match status" value="1"/>
</dbReference>
<dbReference type="CDD" id="cd04496">
    <property type="entry name" value="SSB_OBF"/>
    <property type="match status" value="1"/>
</dbReference>
<evidence type="ECO:0000256" key="1">
    <source>
        <dbReference type="ARBA" id="ARBA00023125"/>
    </source>
</evidence>
<evidence type="ECO:0000256" key="2">
    <source>
        <dbReference type="PROSITE-ProRule" id="PRU00252"/>
    </source>
</evidence>
<dbReference type="GO" id="GO:0003677">
    <property type="term" value="F:DNA binding"/>
    <property type="evidence" value="ECO:0007669"/>
    <property type="project" value="UniProtKB-KW"/>
</dbReference>
<organism evidence="5 6">
    <name type="scientific">Pseudonocardia benzenivorans</name>
    <dbReference type="NCBI Taxonomy" id="228005"/>
    <lineage>
        <taxon>Bacteria</taxon>
        <taxon>Bacillati</taxon>
        <taxon>Actinomycetota</taxon>
        <taxon>Actinomycetes</taxon>
        <taxon>Pseudonocardiales</taxon>
        <taxon>Pseudonocardiaceae</taxon>
        <taxon>Pseudonocardia</taxon>
    </lineage>
</organism>
<dbReference type="InterPro" id="IPR012340">
    <property type="entry name" value="NA-bd_OB-fold"/>
</dbReference>
<sequence length="185" mass="19216">MNEILTTIVGNVASAPMRRRTADGTELASFRLASNVRRFDRDAGEWVTITTSYVTVTAWRKLGLNVAASFVKGDPVVVYGRLSTREYVAKDGGTRVDVEIDANAIGPDLSRCTVAVARTRPVQGEGLGDTGGGPDEAAGGAYTAEDGVAVRAEAGRDDLDSSTGEGEAASDDPWGTPAVEPALAG</sequence>
<name>A0ABW3VBL3_9PSEU</name>
<gene>
    <name evidence="5" type="ORF">ACFQ34_01560</name>
</gene>
<evidence type="ECO:0000313" key="6">
    <source>
        <dbReference type="Proteomes" id="UP001597182"/>
    </source>
</evidence>